<reference evidence="3" key="2">
    <citation type="journal article" date="2021" name="PeerJ">
        <title>Extensive microbial diversity within the chicken gut microbiome revealed by metagenomics and culture.</title>
        <authorList>
            <person name="Gilroy R."/>
            <person name="Ravi A."/>
            <person name="Getino M."/>
            <person name="Pursley I."/>
            <person name="Horton D.L."/>
            <person name="Alikhan N.F."/>
            <person name="Baker D."/>
            <person name="Gharbi K."/>
            <person name="Hall N."/>
            <person name="Watson M."/>
            <person name="Adriaenssens E.M."/>
            <person name="Foster-Nyarko E."/>
            <person name="Jarju S."/>
            <person name="Secka A."/>
            <person name="Antonio M."/>
            <person name="Oren A."/>
            <person name="Chaudhuri R.R."/>
            <person name="La Ragione R."/>
            <person name="Hildebrand F."/>
            <person name="Pallen M.J."/>
        </authorList>
    </citation>
    <scope>NUCLEOTIDE SEQUENCE</scope>
    <source>
        <strain evidence="3">10037</strain>
    </source>
</reference>
<feature type="region of interest" description="Disordered" evidence="1">
    <location>
        <begin position="23"/>
        <end position="46"/>
    </location>
</feature>
<comment type="caution">
    <text evidence="3">The sequence shown here is derived from an EMBL/GenBank/DDBJ whole genome shotgun (WGS) entry which is preliminary data.</text>
</comment>
<keyword evidence="2" id="KW-0732">Signal</keyword>
<feature type="compositionally biased region" description="Low complexity" evidence="1">
    <location>
        <begin position="34"/>
        <end position="46"/>
    </location>
</feature>
<sequence>MKKIYHLFVSMLIIGMAFYSCTPEEQPGPEPTPGEDTTTITPGEDTTVVSEPPVIEIIGYTTTIEVAAVAGQVTFNYTLTNETEDGTVHAKCPAEWVTGIDCGTKGTVVFTYEANDTEEQRETTLTLIYSYNEGEQVTDEVAILQAAGEPVPEYDHEFEASYADGEYYGDMFSFNGANNYYFMLSSLGWYYPNSEVYNFDIFAPEPTDMQNITLPAGRYTLGAAGETEEMTFTPDYSNYAIYNSDCSGYSVGPLSFTEGTLDVSFEGNTYICEAFLTDSNGETHHVTFSGTASFANYYEPEPEFLSTLQDDVEADMEGVKIDAFYYGEYYVDFGNYNWYLDIKNPSYTGDSFIIELQTPESDFSKGLPSHTYTASGYGEDWSFLTGYDYMGLEAWSWYRQYDEYGNFTITQKSPLSSGEIIITNNGDGTYTVIIDCWDDNTTEPHKITAEWTGVISMTDHSEYSSNAPIKDPLRQMSQKNMPLKGKLLQF</sequence>
<gene>
    <name evidence="3" type="ORF">IAB93_08900</name>
</gene>
<accession>A0A9D9I6T0</accession>
<feature type="chain" id="PRO_5039638321" evidence="2">
    <location>
        <begin position="20"/>
        <end position="490"/>
    </location>
</feature>
<reference evidence="3" key="1">
    <citation type="submission" date="2020-10" db="EMBL/GenBank/DDBJ databases">
        <authorList>
            <person name="Gilroy R."/>
        </authorList>
    </citation>
    <scope>NUCLEOTIDE SEQUENCE</scope>
    <source>
        <strain evidence="3">10037</strain>
    </source>
</reference>
<dbReference type="EMBL" id="JADIME010000093">
    <property type="protein sequence ID" value="MBO8466091.1"/>
    <property type="molecule type" value="Genomic_DNA"/>
</dbReference>
<organism evidence="3 4">
    <name type="scientific">Candidatus Merdivivens pullistercoris</name>
    <dbReference type="NCBI Taxonomy" id="2840873"/>
    <lineage>
        <taxon>Bacteria</taxon>
        <taxon>Pseudomonadati</taxon>
        <taxon>Bacteroidota</taxon>
        <taxon>Bacteroidia</taxon>
        <taxon>Bacteroidales</taxon>
        <taxon>Muribaculaceae</taxon>
        <taxon>Muribaculaceae incertae sedis</taxon>
        <taxon>Candidatus Merdivivens</taxon>
    </lineage>
</organism>
<proteinExistence type="predicted"/>
<feature type="signal peptide" evidence="2">
    <location>
        <begin position="1"/>
        <end position="19"/>
    </location>
</feature>
<evidence type="ECO:0000313" key="4">
    <source>
        <dbReference type="Proteomes" id="UP000823597"/>
    </source>
</evidence>
<evidence type="ECO:0000256" key="1">
    <source>
        <dbReference type="SAM" id="MobiDB-lite"/>
    </source>
</evidence>
<dbReference type="AlphaFoldDB" id="A0A9D9I6T0"/>
<dbReference type="PROSITE" id="PS51257">
    <property type="entry name" value="PROKAR_LIPOPROTEIN"/>
    <property type="match status" value="1"/>
</dbReference>
<evidence type="ECO:0000256" key="2">
    <source>
        <dbReference type="SAM" id="SignalP"/>
    </source>
</evidence>
<name>A0A9D9I6T0_9BACT</name>
<dbReference type="Proteomes" id="UP000823597">
    <property type="component" value="Unassembled WGS sequence"/>
</dbReference>
<evidence type="ECO:0000313" key="3">
    <source>
        <dbReference type="EMBL" id="MBO8466091.1"/>
    </source>
</evidence>
<protein>
    <submittedName>
        <fullName evidence="3">BACON domain-containing protein</fullName>
    </submittedName>
</protein>